<reference evidence="2 3" key="1">
    <citation type="journal article" date="2020" name="Microbiol. Resour. Announc.">
        <title>Draft Genome Sequence of a Cladosporium Species Isolated from the Mesophotic Ascidian Didemnum maculosum.</title>
        <authorList>
            <person name="Gioti A."/>
            <person name="Siaperas R."/>
            <person name="Nikolaivits E."/>
            <person name="Le Goff G."/>
            <person name="Ouazzani J."/>
            <person name="Kotoulas G."/>
            <person name="Topakas E."/>
        </authorList>
    </citation>
    <scope>NUCLEOTIDE SEQUENCE [LARGE SCALE GENOMIC DNA]</scope>
    <source>
        <strain evidence="2 3">TM138-S3</strain>
    </source>
</reference>
<dbReference type="GeneID" id="96005300"/>
<comment type="caution">
    <text evidence="2">The sequence shown here is derived from an EMBL/GenBank/DDBJ whole genome shotgun (WGS) entry which is preliminary data.</text>
</comment>
<dbReference type="Proteomes" id="UP000803884">
    <property type="component" value="Unassembled WGS sequence"/>
</dbReference>
<keyword evidence="3" id="KW-1185">Reference proteome</keyword>
<organism evidence="2 3">
    <name type="scientific">Cladosporium halotolerans</name>
    <dbReference type="NCBI Taxonomy" id="1052096"/>
    <lineage>
        <taxon>Eukaryota</taxon>
        <taxon>Fungi</taxon>
        <taxon>Dikarya</taxon>
        <taxon>Ascomycota</taxon>
        <taxon>Pezizomycotina</taxon>
        <taxon>Dothideomycetes</taxon>
        <taxon>Dothideomycetidae</taxon>
        <taxon>Cladosporiales</taxon>
        <taxon>Cladosporiaceae</taxon>
        <taxon>Cladosporium</taxon>
    </lineage>
</organism>
<dbReference type="InterPro" id="IPR000073">
    <property type="entry name" value="AB_hydrolase_1"/>
</dbReference>
<protein>
    <recommendedName>
        <fullName evidence="1">AB hydrolase-1 domain-containing protein</fullName>
    </recommendedName>
</protein>
<dbReference type="Gene3D" id="3.40.50.1820">
    <property type="entry name" value="alpha/beta hydrolase"/>
    <property type="match status" value="1"/>
</dbReference>
<dbReference type="SUPFAM" id="SSF53474">
    <property type="entry name" value="alpha/beta-Hydrolases"/>
    <property type="match status" value="1"/>
</dbReference>
<sequence>MSQQQRDKAISILCAKHLHQSLWLPATPDHPRLRVTFGTTSNFDNTALPAVLFIGPMFGGRWTTLEFDKLAAECGVRMICPDRPGMGGSTPVALNIRMQVWLETAPALLQKLNVPHASLVTHSAGGPYTLATLARQRSILDPAAPFVGFIAPWVSTSDSNATLMALASKLPASLLDSLSSVQGFVNARLAPALAFSGGLVSSSAALLGQQQSGEPSVGSLQDAAEKYGVDAETARLVRALAVQFARAEETTGPNEEAKLCLRKGGEGDWGAGADYGACVRAIAEGERRGAAEEAGGRARLRVFGCFAASDAMIGRGGQGFFEECWRQEGVGEWVDFETRTCEGTNHDSVLVDSRRGGMRDCLLRAAERKSERAT</sequence>
<name>A0AB34KRF4_9PEZI</name>
<evidence type="ECO:0000313" key="3">
    <source>
        <dbReference type="Proteomes" id="UP000803884"/>
    </source>
</evidence>
<feature type="domain" description="AB hydrolase-1" evidence="1">
    <location>
        <begin position="61"/>
        <end position="179"/>
    </location>
</feature>
<evidence type="ECO:0000259" key="1">
    <source>
        <dbReference type="Pfam" id="PF12697"/>
    </source>
</evidence>
<evidence type="ECO:0000313" key="2">
    <source>
        <dbReference type="EMBL" id="KAL1587589.1"/>
    </source>
</evidence>
<dbReference type="EMBL" id="JAAQHG020000010">
    <property type="protein sequence ID" value="KAL1587589.1"/>
    <property type="molecule type" value="Genomic_DNA"/>
</dbReference>
<accession>A0AB34KRF4</accession>
<proteinExistence type="predicted"/>
<dbReference type="AlphaFoldDB" id="A0AB34KRF4"/>
<gene>
    <name evidence="2" type="ORF">WHR41_03856</name>
</gene>
<dbReference type="Pfam" id="PF12697">
    <property type="entry name" value="Abhydrolase_6"/>
    <property type="match status" value="1"/>
</dbReference>
<dbReference type="RefSeq" id="XP_069230694.1">
    <property type="nucleotide sequence ID" value="XM_069372462.1"/>
</dbReference>
<dbReference type="InterPro" id="IPR029058">
    <property type="entry name" value="AB_hydrolase_fold"/>
</dbReference>